<protein>
    <submittedName>
        <fullName evidence="1">Uncharacterized protein</fullName>
    </submittedName>
</protein>
<proteinExistence type="predicted"/>
<comment type="caution">
    <text evidence="1">The sequence shown here is derived from an EMBL/GenBank/DDBJ whole genome shotgun (WGS) entry which is preliminary data.</text>
</comment>
<gene>
    <name evidence="1" type="ORF">P7K49_000166</name>
</gene>
<sequence>MHSCVCQKKEYQASELQHVTMRTAKACSTDFWLGNLHSVHRLWCHDELRVIRAPTAPVLGTRKKGFHQPPLGINSDLSQGAIGFQDGERKARGFQEAGDMVIIYSISGTIIKRNRKSNMMTKPHRMPNFEKYILRRVVVETYKRHSRDRRQMSNFMETKRGEVLKVMEPTRLSNLLLHMPVSPAPTHLPPSLLSSPSPPPAHIQLPTLPSVPVCGALPQPTWLLVNWCVVNRQLPSLFLTEIQPISLLPFAQNELRPVEFIGRAVLRMTATLWHLQPPQRLSGPITNPRCFFKPFQSLEVSLLRSNTFIRRGRILTVVCEWHGNFVISESQGQSHHSEGLKDLCSVLPKRWAWIRPATRDDIMEFHTLALEGA</sequence>
<evidence type="ECO:0000313" key="1">
    <source>
        <dbReference type="EMBL" id="KAK2118780.1"/>
    </source>
</evidence>
<dbReference type="EMBL" id="JASSZA010000001">
    <property type="protein sequence ID" value="KAK2118780.1"/>
    <property type="molecule type" value="Genomic_DNA"/>
</dbReference>
<keyword evidence="2" id="KW-1185">Reference proteome</keyword>
<reference evidence="1 2" key="1">
    <citation type="submission" date="2023-05" db="EMBL/GenBank/DDBJ databases">
        <title>B98-5 Cell Line De Novo Hybrid Assembly: An Optical Mapping Approach.</title>
        <authorList>
            <person name="Kananen K."/>
            <person name="Auerbach J.A."/>
            <person name="Kautto E."/>
            <person name="Blachly J.S."/>
        </authorList>
    </citation>
    <scope>NUCLEOTIDE SEQUENCE [LARGE SCALE GENOMIC DNA]</scope>
    <source>
        <strain evidence="1">B95-8</strain>
        <tissue evidence="1">Cell line</tissue>
    </source>
</reference>
<organism evidence="1 2">
    <name type="scientific">Saguinus oedipus</name>
    <name type="common">Cotton-top tamarin</name>
    <name type="synonym">Oedipomidas oedipus</name>
    <dbReference type="NCBI Taxonomy" id="9490"/>
    <lineage>
        <taxon>Eukaryota</taxon>
        <taxon>Metazoa</taxon>
        <taxon>Chordata</taxon>
        <taxon>Craniata</taxon>
        <taxon>Vertebrata</taxon>
        <taxon>Euteleostomi</taxon>
        <taxon>Mammalia</taxon>
        <taxon>Eutheria</taxon>
        <taxon>Euarchontoglires</taxon>
        <taxon>Primates</taxon>
        <taxon>Haplorrhini</taxon>
        <taxon>Platyrrhini</taxon>
        <taxon>Cebidae</taxon>
        <taxon>Callitrichinae</taxon>
        <taxon>Saguinus</taxon>
    </lineage>
</organism>
<name>A0ABQ9WBB9_SAGOE</name>
<evidence type="ECO:0000313" key="2">
    <source>
        <dbReference type="Proteomes" id="UP001266305"/>
    </source>
</evidence>
<dbReference type="Proteomes" id="UP001266305">
    <property type="component" value="Unassembled WGS sequence"/>
</dbReference>
<accession>A0ABQ9WBB9</accession>